<dbReference type="GO" id="GO:0006355">
    <property type="term" value="P:regulation of DNA-templated transcription"/>
    <property type="evidence" value="ECO:0007669"/>
    <property type="project" value="InterPro"/>
</dbReference>
<name>A0A239IFR1_9ACTN</name>
<evidence type="ECO:0000259" key="1">
    <source>
        <dbReference type="Pfam" id="PF01402"/>
    </source>
</evidence>
<dbReference type="InterPro" id="IPR002145">
    <property type="entry name" value="CopG"/>
</dbReference>
<gene>
    <name evidence="2" type="ORF">SAMN05216252_110144</name>
</gene>
<evidence type="ECO:0000313" key="3">
    <source>
        <dbReference type="Proteomes" id="UP000198280"/>
    </source>
</evidence>
<dbReference type="RefSeq" id="WP_089225586.1">
    <property type="nucleotide sequence ID" value="NZ_CP108152.1"/>
</dbReference>
<sequence>MAKQKVTITLDEDTVAAVDKLAGGPGGNRSAFIEAAVTERLQRTERALRAVDWLAARARQDHPGEWEAALEAVASADARRGFETAPSADPGQAA</sequence>
<dbReference type="Pfam" id="PF01402">
    <property type="entry name" value="RHH_1"/>
    <property type="match status" value="1"/>
</dbReference>
<dbReference type="AlphaFoldDB" id="A0A239IFR1"/>
<reference evidence="2 3" key="1">
    <citation type="submission" date="2017-06" db="EMBL/GenBank/DDBJ databases">
        <authorList>
            <person name="Kim H.J."/>
            <person name="Triplett B.A."/>
        </authorList>
    </citation>
    <scope>NUCLEOTIDE SEQUENCE [LARGE SCALE GENOMIC DNA]</scope>
    <source>
        <strain evidence="2 3">CGMCC 4.1858</strain>
    </source>
</reference>
<dbReference type="Gene3D" id="1.10.1220.10">
    <property type="entry name" value="Met repressor-like"/>
    <property type="match status" value="1"/>
</dbReference>
<dbReference type="Proteomes" id="UP000198280">
    <property type="component" value="Unassembled WGS sequence"/>
</dbReference>
<dbReference type="OrthoDB" id="517697at2"/>
<dbReference type="InterPro" id="IPR013321">
    <property type="entry name" value="Arc_rbn_hlx_hlx"/>
</dbReference>
<organism evidence="2 3">
    <name type="scientific">Actinacidiphila glaucinigra</name>
    <dbReference type="NCBI Taxonomy" id="235986"/>
    <lineage>
        <taxon>Bacteria</taxon>
        <taxon>Bacillati</taxon>
        <taxon>Actinomycetota</taxon>
        <taxon>Actinomycetes</taxon>
        <taxon>Kitasatosporales</taxon>
        <taxon>Streptomycetaceae</taxon>
        <taxon>Actinacidiphila</taxon>
    </lineage>
</organism>
<dbReference type="GeneID" id="95791009"/>
<dbReference type="EMBL" id="FZOF01000010">
    <property type="protein sequence ID" value="SNS92490.1"/>
    <property type="molecule type" value="Genomic_DNA"/>
</dbReference>
<accession>A0A239IFR1</accession>
<protein>
    <submittedName>
        <fullName evidence="2">Ribbon-helix-helix protein, copG family</fullName>
    </submittedName>
</protein>
<proteinExistence type="predicted"/>
<feature type="domain" description="Ribbon-helix-helix protein CopG" evidence="1">
    <location>
        <begin position="5"/>
        <end position="43"/>
    </location>
</feature>
<dbReference type="CDD" id="cd22231">
    <property type="entry name" value="RHH_NikR_HicB-like"/>
    <property type="match status" value="1"/>
</dbReference>
<evidence type="ECO:0000313" key="2">
    <source>
        <dbReference type="EMBL" id="SNS92490.1"/>
    </source>
</evidence>
<keyword evidence="3" id="KW-1185">Reference proteome</keyword>